<feature type="transmembrane region" description="Helical" evidence="7">
    <location>
        <begin position="192"/>
        <end position="218"/>
    </location>
</feature>
<evidence type="ECO:0000259" key="8">
    <source>
        <dbReference type="PROSITE" id="PS50850"/>
    </source>
</evidence>
<dbReference type="OrthoDB" id="2810795at2"/>
<evidence type="ECO:0000256" key="6">
    <source>
        <dbReference type="SAM" id="MobiDB-lite"/>
    </source>
</evidence>
<feature type="domain" description="Major facilitator superfamily (MFS) profile" evidence="8">
    <location>
        <begin position="68"/>
        <end position="448"/>
    </location>
</feature>
<dbReference type="PANTHER" id="PTHR43124">
    <property type="entry name" value="PURINE EFFLUX PUMP PBUE"/>
    <property type="match status" value="1"/>
</dbReference>
<feature type="compositionally biased region" description="Basic and acidic residues" evidence="6">
    <location>
        <begin position="19"/>
        <end position="29"/>
    </location>
</feature>
<dbReference type="InterPro" id="IPR036259">
    <property type="entry name" value="MFS_trans_sf"/>
</dbReference>
<feature type="compositionally biased region" description="Low complexity" evidence="6">
    <location>
        <begin position="1"/>
        <end position="17"/>
    </location>
</feature>
<dbReference type="EMBL" id="WHJE01000008">
    <property type="protein sequence ID" value="KAE8765544.1"/>
    <property type="molecule type" value="Genomic_DNA"/>
</dbReference>
<evidence type="ECO:0000256" key="7">
    <source>
        <dbReference type="SAM" id="Phobius"/>
    </source>
</evidence>
<feature type="transmembrane region" description="Helical" evidence="7">
    <location>
        <begin position="266"/>
        <end position="286"/>
    </location>
</feature>
<evidence type="ECO:0000313" key="9">
    <source>
        <dbReference type="EMBL" id="KAE8765544.1"/>
    </source>
</evidence>
<feature type="transmembrane region" description="Helical" evidence="7">
    <location>
        <begin position="330"/>
        <end position="349"/>
    </location>
</feature>
<feature type="compositionally biased region" description="Low complexity" evidence="6">
    <location>
        <begin position="41"/>
        <end position="60"/>
    </location>
</feature>
<evidence type="ECO:0000256" key="5">
    <source>
        <dbReference type="ARBA" id="ARBA00023136"/>
    </source>
</evidence>
<gene>
    <name evidence="9" type="ORF">GB883_03205</name>
</gene>
<feature type="transmembrane region" description="Helical" evidence="7">
    <location>
        <begin position="224"/>
        <end position="245"/>
    </location>
</feature>
<dbReference type="SUPFAM" id="SSF103473">
    <property type="entry name" value="MFS general substrate transporter"/>
    <property type="match status" value="1"/>
</dbReference>
<feature type="transmembrane region" description="Helical" evidence="7">
    <location>
        <begin position="102"/>
        <end position="123"/>
    </location>
</feature>
<feature type="region of interest" description="Disordered" evidence="6">
    <location>
        <begin position="1"/>
        <end position="60"/>
    </location>
</feature>
<dbReference type="InterPro" id="IPR050189">
    <property type="entry name" value="MFS_Efflux_Transporters"/>
</dbReference>
<keyword evidence="2" id="KW-1003">Cell membrane</keyword>
<protein>
    <submittedName>
        <fullName evidence="9">MFS transporter</fullName>
    </submittedName>
</protein>
<feature type="transmembrane region" description="Helical" evidence="7">
    <location>
        <begin position="388"/>
        <end position="415"/>
    </location>
</feature>
<evidence type="ECO:0000256" key="4">
    <source>
        <dbReference type="ARBA" id="ARBA00022989"/>
    </source>
</evidence>
<dbReference type="GO" id="GO:0005886">
    <property type="term" value="C:plasma membrane"/>
    <property type="evidence" value="ECO:0007669"/>
    <property type="project" value="UniProtKB-SubCell"/>
</dbReference>
<dbReference type="GO" id="GO:0022857">
    <property type="term" value="F:transmembrane transporter activity"/>
    <property type="evidence" value="ECO:0007669"/>
    <property type="project" value="InterPro"/>
</dbReference>
<feature type="transmembrane region" description="Helical" evidence="7">
    <location>
        <begin position="355"/>
        <end position="376"/>
    </location>
</feature>
<dbReference type="Gene3D" id="1.20.1250.20">
    <property type="entry name" value="MFS general substrate transporter like domains"/>
    <property type="match status" value="1"/>
</dbReference>
<dbReference type="InterPro" id="IPR020846">
    <property type="entry name" value="MFS_dom"/>
</dbReference>
<feature type="transmembrane region" description="Helical" evidence="7">
    <location>
        <begin position="298"/>
        <end position="318"/>
    </location>
</feature>
<feature type="transmembrane region" description="Helical" evidence="7">
    <location>
        <begin position="163"/>
        <end position="185"/>
    </location>
</feature>
<feature type="transmembrane region" description="Helical" evidence="7">
    <location>
        <begin position="421"/>
        <end position="440"/>
    </location>
</feature>
<dbReference type="Pfam" id="PF07690">
    <property type="entry name" value="MFS_1"/>
    <property type="match status" value="1"/>
</dbReference>
<dbReference type="InterPro" id="IPR011701">
    <property type="entry name" value="MFS"/>
</dbReference>
<reference evidence="9 10" key="1">
    <citation type="submission" date="2019-10" db="EMBL/GenBank/DDBJ databases">
        <title>Georgenia wutianyii sp. nov. and Georgenia yuyongxinii sp. nov. isolated from plateau pika (Ochotona curzoniae) in the Qinghai-Tibet plateau of China.</title>
        <authorList>
            <person name="Tian Z."/>
        </authorList>
    </citation>
    <scope>NUCLEOTIDE SEQUENCE [LARGE SCALE GENOMIC DNA]</scope>
    <source>
        <strain evidence="9 10">DSM 21501</strain>
    </source>
</reference>
<evidence type="ECO:0000256" key="3">
    <source>
        <dbReference type="ARBA" id="ARBA00022692"/>
    </source>
</evidence>
<dbReference type="AlphaFoldDB" id="A0A7J5UTC8"/>
<organism evidence="9 10">
    <name type="scientific">Georgenia thermotolerans</name>
    <dbReference type="NCBI Taxonomy" id="527326"/>
    <lineage>
        <taxon>Bacteria</taxon>
        <taxon>Bacillati</taxon>
        <taxon>Actinomycetota</taxon>
        <taxon>Actinomycetes</taxon>
        <taxon>Micrococcales</taxon>
        <taxon>Bogoriellaceae</taxon>
        <taxon>Georgenia</taxon>
    </lineage>
</organism>
<feature type="transmembrane region" description="Helical" evidence="7">
    <location>
        <begin position="64"/>
        <end position="82"/>
    </location>
</feature>
<feature type="transmembrane region" description="Helical" evidence="7">
    <location>
        <begin position="135"/>
        <end position="157"/>
    </location>
</feature>
<dbReference type="Proteomes" id="UP000451860">
    <property type="component" value="Unassembled WGS sequence"/>
</dbReference>
<comment type="subcellular location">
    <subcellularLocation>
        <location evidence="1">Cell membrane</location>
        <topology evidence="1">Multi-pass membrane protein</topology>
    </subcellularLocation>
</comment>
<evidence type="ECO:0000256" key="1">
    <source>
        <dbReference type="ARBA" id="ARBA00004651"/>
    </source>
</evidence>
<keyword evidence="10" id="KW-1185">Reference proteome</keyword>
<dbReference type="PROSITE" id="PS50850">
    <property type="entry name" value="MFS"/>
    <property type="match status" value="1"/>
</dbReference>
<comment type="caution">
    <text evidence="9">The sequence shown here is derived from an EMBL/GenBank/DDBJ whole genome shotgun (WGS) entry which is preliminary data.</text>
</comment>
<feature type="compositionally biased region" description="Basic residues" evidence="6">
    <location>
        <begin position="30"/>
        <end position="40"/>
    </location>
</feature>
<evidence type="ECO:0000313" key="10">
    <source>
        <dbReference type="Proteomes" id="UP000451860"/>
    </source>
</evidence>
<keyword evidence="4 7" id="KW-1133">Transmembrane helix</keyword>
<keyword evidence="5 7" id="KW-0472">Membrane</keyword>
<evidence type="ECO:0000256" key="2">
    <source>
        <dbReference type="ARBA" id="ARBA00022475"/>
    </source>
</evidence>
<accession>A0A7J5UTC8</accession>
<keyword evidence="3 7" id="KW-0812">Transmembrane</keyword>
<dbReference type="PANTHER" id="PTHR43124:SF3">
    <property type="entry name" value="CHLORAMPHENICOL EFFLUX PUMP RV0191"/>
    <property type="match status" value="1"/>
</dbReference>
<proteinExistence type="predicted"/>
<sequence length="467" mass="46114">MDLTTNPAAAPATAARAGEPSRLDRESAVRSRRLPMRSRRPSGTVPSGTPSSSRPSSPSTVARLPWPSLLALGFMTFVVVTGEMLPTAVLPLMAADLGVSPARVGLLVSGWAFVVVVASFPLVRLTRVLDRRRLLAAAIAVFGVASLVTALAGSYAVAAGSRLVAAGVCGLLWATVNAHLAALVPERLLARAVAVVLGGGTLGTVLAVPAANAAGALWGWRTTFAALAALSLFAAAAALSMLAPATARADAVARSGQAGRRSVRPVVVLVTLGGTLLVGHFAAYTFVTELLADSGGTLAVSAALLLFGVLSGVGVLVVGRVGDRFPGAALAGSAGLVAAALLGLTALGTHPLGDVAVVALWGLATGALPPLIQTAVMRAAGVEHRAVAATLIPVVFNLGIAVGAAAGSAVVAWFGVGSLPVPAGVVALLAAAGLAAAGIAGRRSPGRRARGAAQSLPVVSATSSCPA</sequence>
<name>A0A7J5UTC8_9MICO</name>